<feature type="region of interest" description="Disordered" evidence="1">
    <location>
        <begin position="241"/>
        <end position="275"/>
    </location>
</feature>
<feature type="compositionally biased region" description="Basic and acidic residues" evidence="1">
    <location>
        <begin position="80"/>
        <end position="99"/>
    </location>
</feature>
<reference evidence="3" key="1">
    <citation type="submission" date="2024-06" db="EMBL/GenBank/DDBJ databases">
        <title>Multi-omics analyses provide insights into the biosynthesis of the anticancer antibiotic pleurotin in Hohenbuehelia grisea.</title>
        <authorList>
            <person name="Weaver J.A."/>
            <person name="Alberti F."/>
        </authorList>
    </citation>
    <scope>NUCLEOTIDE SEQUENCE [LARGE SCALE GENOMIC DNA]</scope>
    <source>
        <strain evidence="3">T-177</strain>
    </source>
</reference>
<comment type="caution">
    <text evidence="2">The sequence shown here is derived from an EMBL/GenBank/DDBJ whole genome shotgun (WGS) entry which is preliminary data.</text>
</comment>
<protein>
    <submittedName>
        <fullName evidence="2">Uncharacterized protein</fullName>
    </submittedName>
</protein>
<accession>A0ABR3JYH2</accession>
<feature type="compositionally biased region" description="Pro residues" evidence="1">
    <location>
        <begin position="396"/>
        <end position="417"/>
    </location>
</feature>
<gene>
    <name evidence="2" type="ORF">HGRIS_011977</name>
</gene>
<evidence type="ECO:0000313" key="3">
    <source>
        <dbReference type="Proteomes" id="UP001556367"/>
    </source>
</evidence>
<organism evidence="2 3">
    <name type="scientific">Hohenbuehelia grisea</name>
    <dbReference type="NCBI Taxonomy" id="104357"/>
    <lineage>
        <taxon>Eukaryota</taxon>
        <taxon>Fungi</taxon>
        <taxon>Dikarya</taxon>
        <taxon>Basidiomycota</taxon>
        <taxon>Agaricomycotina</taxon>
        <taxon>Agaricomycetes</taxon>
        <taxon>Agaricomycetidae</taxon>
        <taxon>Agaricales</taxon>
        <taxon>Pleurotineae</taxon>
        <taxon>Pleurotaceae</taxon>
        <taxon>Hohenbuehelia</taxon>
    </lineage>
</organism>
<name>A0ABR3JYH2_9AGAR</name>
<feature type="region of interest" description="Disordered" evidence="1">
    <location>
        <begin position="392"/>
        <end position="425"/>
    </location>
</feature>
<feature type="compositionally biased region" description="Acidic residues" evidence="1">
    <location>
        <begin position="118"/>
        <end position="130"/>
    </location>
</feature>
<feature type="region of interest" description="Disordered" evidence="1">
    <location>
        <begin position="1"/>
        <end position="132"/>
    </location>
</feature>
<dbReference type="EMBL" id="JASNQZ010000002">
    <property type="protein sequence ID" value="KAL0960353.1"/>
    <property type="molecule type" value="Genomic_DNA"/>
</dbReference>
<keyword evidence="3" id="KW-1185">Reference proteome</keyword>
<feature type="compositionally biased region" description="Basic and acidic residues" evidence="1">
    <location>
        <begin position="10"/>
        <end position="21"/>
    </location>
</feature>
<proteinExistence type="predicted"/>
<evidence type="ECO:0000256" key="1">
    <source>
        <dbReference type="SAM" id="MobiDB-lite"/>
    </source>
</evidence>
<evidence type="ECO:0000313" key="2">
    <source>
        <dbReference type="EMBL" id="KAL0960353.1"/>
    </source>
</evidence>
<dbReference type="Proteomes" id="UP001556367">
    <property type="component" value="Unassembled WGS sequence"/>
</dbReference>
<sequence>MGRQPCLTQRKNEARQRPDGRRKARKKSAEDSDTDSENTPPAAGLRPKPVPKKCSTLPLGTANQNKPEADAALALLAMQREQHNDDLNDHGANDSDTHDQPTAFDRVYAQLSDGSGDGLDDRDEEDSDDDPAIKELPLFDIPFEVPYKNATRDLSGITSHTSFEDFLIKAAEGMGTRPAFLTDIGYIPSYKPKSPKPKLKLLEDDESFMALKRDVHEYQESSKRGKGKKVAKPFVIHLVDTSEQEPRKGKGGGKGKQGCAGSEANSSAGDGSDVRTVFPQKEHEILREIERKHTCAEHKRVCILLDDGTHYEASMNDRATWAHLCVKHEATIKEPPYDALKLADRAKLFNQRSAKKAMTNTRVQEENVLGSPAALVQMVTAIVAATSAASSLKAMPPSPSPPAAPPAPVTPVYPPRQSPSAEKRYAPEDHIEECPDLSVWLPWLDQHPTYGKRQENFAQYVAPLTVHAIYDLSVEKLAELGGMSYGVASRRNELRSGI</sequence>